<keyword evidence="5" id="KW-1185">Reference proteome</keyword>
<dbReference type="PROSITE" id="PS51820">
    <property type="entry name" value="PA14"/>
    <property type="match status" value="1"/>
</dbReference>
<reference evidence="6" key="1">
    <citation type="submission" date="2025-08" db="UniProtKB">
        <authorList>
            <consortium name="RefSeq"/>
        </authorList>
    </citation>
    <scope>IDENTIFICATION</scope>
</reference>
<evidence type="ECO:0000256" key="2">
    <source>
        <dbReference type="ARBA" id="ARBA00023157"/>
    </source>
</evidence>
<dbReference type="InterPro" id="IPR049883">
    <property type="entry name" value="NOTCH1_EGF-like"/>
</dbReference>
<evidence type="ECO:0000259" key="4">
    <source>
        <dbReference type="PROSITE" id="PS51820"/>
    </source>
</evidence>
<dbReference type="PANTHER" id="PTHR46769:SF2">
    <property type="entry name" value="FIBROCYSTIN-L ISOFORM 2 PRECURSOR-RELATED"/>
    <property type="match status" value="1"/>
</dbReference>
<dbReference type="Proteomes" id="UP001652625">
    <property type="component" value="Chromosome 11"/>
</dbReference>
<dbReference type="Pfam" id="PF07645">
    <property type="entry name" value="EGF_CA"/>
    <property type="match status" value="1"/>
</dbReference>
<dbReference type="SUPFAM" id="SSF56988">
    <property type="entry name" value="Anthrax protective antigen"/>
    <property type="match status" value="1"/>
</dbReference>
<evidence type="ECO:0000313" key="6">
    <source>
        <dbReference type="RefSeq" id="XP_065666193.1"/>
    </source>
</evidence>
<evidence type="ECO:0000313" key="5">
    <source>
        <dbReference type="Proteomes" id="UP001652625"/>
    </source>
</evidence>
<name>A0ABM4CW81_HYDVU</name>
<dbReference type="Pfam" id="PF07691">
    <property type="entry name" value="PA14"/>
    <property type="match status" value="1"/>
</dbReference>
<protein>
    <submittedName>
        <fullName evidence="6">Uncharacterized protein LOC136087405 isoform X3</fullName>
    </submittedName>
</protein>
<dbReference type="Gene3D" id="2.10.25.10">
    <property type="entry name" value="Laminin"/>
    <property type="match status" value="1"/>
</dbReference>
<dbReference type="InterPro" id="IPR018097">
    <property type="entry name" value="EGF_Ca-bd_CS"/>
</dbReference>
<proteinExistence type="predicted"/>
<dbReference type="CDD" id="cd00054">
    <property type="entry name" value="EGF_CA"/>
    <property type="match status" value="1"/>
</dbReference>
<dbReference type="InterPro" id="IPR011658">
    <property type="entry name" value="PA14_dom"/>
</dbReference>
<dbReference type="PROSITE" id="PS01187">
    <property type="entry name" value="EGF_CA"/>
    <property type="match status" value="1"/>
</dbReference>
<organism evidence="5 6">
    <name type="scientific">Hydra vulgaris</name>
    <name type="common">Hydra</name>
    <name type="synonym">Hydra attenuata</name>
    <dbReference type="NCBI Taxonomy" id="6087"/>
    <lineage>
        <taxon>Eukaryota</taxon>
        <taxon>Metazoa</taxon>
        <taxon>Cnidaria</taxon>
        <taxon>Hydrozoa</taxon>
        <taxon>Hydroidolina</taxon>
        <taxon>Anthoathecata</taxon>
        <taxon>Aplanulata</taxon>
        <taxon>Hydridae</taxon>
        <taxon>Hydra</taxon>
    </lineage>
</organism>
<feature type="domain" description="PA14" evidence="4">
    <location>
        <begin position="19"/>
        <end position="175"/>
    </location>
</feature>
<feature type="chain" id="PRO_5045625271" evidence="3">
    <location>
        <begin position="18"/>
        <end position="256"/>
    </location>
</feature>
<feature type="signal peptide" evidence="3">
    <location>
        <begin position="1"/>
        <end position="17"/>
    </location>
</feature>
<keyword evidence="1 3" id="KW-0732">Signal</keyword>
<dbReference type="RefSeq" id="XP_065666193.1">
    <property type="nucleotide sequence ID" value="XM_065810121.1"/>
</dbReference>
<dbReference type="InterPro" id="IPR037524">
    <property type="entry name" value="PA14/GLEYA"/>
</dbReference>
<dbReference type="InterPro" id="IPR052387">
    <property type="entry name" value="Fibrocystin"/>
</dbReference>
<dbReference type="GeneID" id="136087405"/>
<dbReference type="PANTHER" id="PTHR46769">
    <property type="entry name" value="POLYCYSTIC KIDNEY AND HEPATIC DISEASE 1 (AUTOSOMAL RECESSIVE)-LIKE 1"/>
    <property type="match status" value="1"/>
</dbReference>
<sequence>MKLQVIFLICIEIPVQCAIYSPGILGEAFSNVQADLENLRKNLTNSIFHNIITTVDQDISNSYSGRKARGWFAPPQSGNYVFYTTCNAMCQLYLSVDNDPLNVKLIISQNWSSLSKNWIINSDKQASSPIYLKANRSYYMEVVAKTTLGSGWSSLVVTMPNNSSVGPLDLLSSIRSCTGCILTNKEKCVYLNTNDGICICGNGYILSNDQCTDIDECADGSNDCYGDQISCINTQGSYNCSCNNNCLVVVSNTQGQ</sequence>
<accession>A0ABM4CW81</accession>
<evidence type="ECO:0000256" key="1">
    <source>
        <dbReference type="ARBA" id="ARBA00022729"/>
    </source>
</evidence>
<gene>
    <name evidence="6" type="primary">LOC136087405</name>
</gene>
<evidence type="ECO:0000256" key="3">
    <source>
        <dbReference type="SAM" id="SignalP"/>
    </source>
</evidence>
<keyword evidence="2" id="KW-1015">Disulfide bond</keyword>